<dbReference type="OrthoDB" id="1707990at2"/>
<dbReference type="InterPro" id="IPR025543">
    <property type="entry name" value="Dodecin-like"/>
</dbReference>
<dbReference type="InterPro" id="IPR009923">
    <property type="entry name" value="Dodecin"/>
</dbReference>
<dbReference type="Pfam" id="PF07311">
    <property type="entry name" value="Dodecin"/>
    <property type="match status" value="1"/>
</dbReference>
<dbReference type="Gene3D" id="3.30.1660.10">
    <property type="entry name" value="Flavin-binding protein dodecin"/>
    <property type="match status" value="1"/>
</dbReference>
<gene>
    <name evidence="1" type="ORF">SAMN05660923_02398</name>
</gene>
<proteinExistence type="predicted"/>
<dbReference type="PANTHER" id="PTHR39324">
    <property type="entry name" value="CALCIUM DODECIN"/>
    <property type="match status" value="1"/>
</dbReference>
<dbReference type="Proteomes" id="UP000198828">
    <property type="component" value="Unassembled WGS sequence"/>
</dbReference>
<evidence type="ECO:0008006" key="3">
    <source>
        <dbReference type="Google" id="ProtNLM"/>
    </source>
</evidence>
<dbReference type="InterPro" id="IPR036694">
    <property type="entry name" value="Dodecin-like_sf"/>
</dbReference>
<dbReference type="RefSeq" id="WP_093754000.1">
    <property type="nucleotide sequence ID" value="NZ_FNNG01000011.1"/>
</dbReference>
<protein>
    <recommendedName>
        <fullName evidence="3">Dodecin domain-containing protein</fullName>
    </recommendedName>
</protein>
<accession>A0A1H3C496</accession>
<keyword evidence="2" id="KW-1185">Reference proteome</keyword>
<dbReference type="SUPFAM" id="SSF89807">
    <property type="entry name" value="Dodecin-like"/>
    <property type="match status" value="1"/>
</dbReference>
<organism evidence="1 2">
    <name type="scientific">Tepidimicrobium xylanilyticum</name>
    <dbReference type="NCBI Taxonomy" id="1123352"/>
    <lineage>
        <taxon>Bacteria</taxon>
        <taxon>Bacillati</taxon>
        <taxon>Bacillota</taxon>
        <taxon>Tissierellia</taxon>
        <taxon>Tissierellales</taxon>
        <taxon>Tepidimicrobiaceae</taxon>
        <taxon>Tepidimicrobium</taxon>
    </lineage>
</organism>
<evidence type="ECO:0000313" key="1">
    <source>
        <dbReference type="EMBL" id="SDX48309.1"/>
    </source>
</evidence>
<name>A0A1H3C496_9FIRM</name>
<dbReference type="AlphaFoldDB" id="A0A1H3C496"/>
<sequence length="68" mass="7543">MAVVKVIELLSESTNGWEAAVQEAVNEASKTIKNIKSVYVSNMQAIVENNKVVNYRLNVKISFVVDSE</sequence>
<dbReference type="PANTHER" id="PTHR39324:SF1">
    <property type="entry name" value="CALCIUM DODECIN"/>
    <property type="match status" value="1"/>
</dbReference>
<dbReference type="EMBL" id="FNNG01000011">
    <property type="protein sequence ID" value="SDX48309.1"/>
    <property type="molecule type" value="Genomic_DNA"/>
</dbReference>
<evidence type="ECO:0000313" key="2">
    <source>
        <dbReference type="Proteomes" id="UP000198828"/>
    </source>
</evidence>
<reference evidence="1 2" key="1">
    <citation type="submission" date="2016-10" db="EMBL/GenBank/DDBJ databases">
        <authorList>
            <person name="de Groot N.N."/>
        </authorList>
    </citation>
    <scope>NUCLEOTIDE SEQUENCE [LARGE SCALE GENOMIC DNA]</scope>
    <source>
        <strain evidence="1 2">DSM 23310</strain>
    </source>
</reference>